<reference evidence="2 3" key="1">
    <citation type="submission" date="2019-06" db="EMBL/GenBank/DDBJ databases">
        <title>Persicimonas caeni gen. nov., sp. nov., a predatory bacterium isolated from solar saltern.</title>
        <authorList>
            <person name="Wang S."/>
        </authorList>
    </citation>
    <scope>NUCLEOTIDE SEQUENCE [LARGE SCALE GENOMIC DNA]</scope>
    <source>
        <strain evidence="2 3">YN101</strain>
    </source>
</reference>
<dbReference type="SUPFAM" id="SSF88697">
    <property type="entry name" value="PUA domain-like"/>
    <property type="match status" value="1"/>
</dbReference>
<dbReference type="Gene3D" id="3.40.1350.10">
    <property type="match status" value="1"/>
</dbReference>
<name>A0A4Y6PVA8_PERCE</name>
<accession>A0A4Y6PVA8</accession>
<dbReference type="OrthoDB" id="3690932at2"/>
<feature type="region of interest" description="Disordered" evidence="1">
    <location>
        <begin position="197"/>
        <end position="216"/>
    </location>
</feature>
<dbReference type="EMBL" id="CP041186">
    <property type="protein sequence ID" value="QDG52049.1"/>
    <property type="molecule type" value="Genomic_DNA"/>
</dbReference>
<dbReference type="InterPro" id="IPR011856">
    <property type="entry name" value="tRNA_endonuc-like_dom_sf"/>
</dbReference>
<proteinExistence type="predicted"/>
<gene>
    <name evidence="2" type="ORF">FIV42_15255</name>
</gene>
<organism evidence="2 3">
    <name type="scientific">Persicimonas caeni</name>
    <dbReference type="NCBI Taxonomy" id="2292766"/>
    <lineage>
        <taxon>Bacteria</taxon>
        <taxon>Deltaproteobacteria</taxon>
        <taxon>Bradymonadales</taxon>
        <taxon>Bradymonadaceae</taxon>
        <taxon>Persicimonas</taxon>
    </lineage>
</organism>
<evidence type="ECO:0000313" key="2">
    <source>
        <dbReference type="EMBL" id="QDG52049.1"/>
    </source>
</evidence>
<dbReference type="AlphaFoldDB" id="A0A4Y6PVA8"/>
<evidence type="ECO:0000256" key="1">
    <source>
        <dbReference type="SAM" id="MobiDB-lite"/>
    </source>
</evidence>
<evidence type="ECO:0000313" key="3">
    <source>
        <dbReference type="Proteomes" id="UP000315995"/>
    </source>
</evidence>
<sequence>MSEESFLQRLIGAGKVMLDEFTRSSELHRESSREHAIRPPELAITPEAAARRKAGDTSIRYWLWVAGSESYLDFAGNERPELDPDRSARSAGWWTCDSSVLEGDLIMLYRKSPKSDIAYILQATSDAWNVGYDPYGSTGEAAGCEWQPVAKLDSPIPNRTLRSAPELADWHAQKVNFIQRSFPIPAETWDALLELADRGDRESGEQKSLPTTPVESERDLEERLKAELHRLEPFGYELELWRDEKTGKTGQQLVLATGGRLDLLCIDKRTGSLVVLELKNVGVRREVVGQVTSYMGSVKEEYAAGRDVVGLIVGRGTDAHAESSINFLRSVNFIDVAELGFE</sequence>
<dbReference type="RefSeq" id="WP_141198526.1">
    <property type="nucleotide sequence ID" value="NZ_CP041186.1"/>
</dbReference>
<protein>
    <recommendedName>
        <fullName evidence="4">DUF91 domain-containing protein</fullName>
    </recommendedName>
</protein>
<dbReference type="Proteomes" id="UP000315995">
    <property type="component" value="Chromosome"/>
</dbReference>
<evidence type="ECO:0008006" key="4">
    <source>
        <dbReference type="Google" id="ProtNLM"/>
    </source>
</evidence>
<dbReference type="InterPro" id="IPR015947">
    <property type="entry name" value="PUA-like_sf"/>
</dbReference>
<dbReference type="GO" id="GO:0003676">
    <property type="term" value="F:nucleic acid binding"/>
    <property type="evidence" value="ECO:0007669"/>
    <property type="project" value="InterPro"/>
</dbReference>
<keyword evidence="3" id="KW-1185">Reference proteome</keyword>
<accession>A0A5B8Y643</accession>